<sequence>MELIVFLYFLFLSQIGDGQSGCQTSYSNMAINGNDLVNTTGSSSSCCQSCQQQSGCAAYTWTFDNGGTCWLKNDTQPLYSSNGAFTVMMTPNPTNTYVLNVSYDASNFFDNVGFQLGSADCGCFVNYTDKNTAQNAGLIKILNNKIFMGVDNVTVLPSNSTIGRNSVNVRTLHTFNSGLFILSLDHVPTGVTLWPAFWSYGPDWPNSGEIDILESICGNDSYRDFNQITLHTGKGCAMSENNSKYYTGHGLDRVCDSSK</sequence>
<feature type="chain" id="PRO_5036688648" evidence="1">
    <location>
        <begin position="19"/>
        <end position="259"/>
    </location>
</feature>
<proteinExistence type="predicted"/>
<dbReference type="PANTHER" id="PTHR10963">
    <property type="entry name" value="GLYCOSYL HYDROLASE-RELATED"/>
    <property type="match status" value="1"/>
</dbReference>
<organism evidence="3 4">
    <name type="scientific">Acrobeloides nanus</name>
    <dbReference type="NCBI Taxonomy" id="290746"/>
    <lineage>
        <taxon>Eukaryota</taxon>
        <taxon>Metazoa</taxon>
        <taxon>Ecdysozoa</taxon>
        <taxon>Nematoda</taxon>
        <taxon>Chromadorea</taxon>
        <taxon>Rhabditida</taxon>
        <taxon>Tylenchina</taxon>
        <taxon>Cephalobomorpha</taxon>
        <taxon>Cephaloboidea</taxon>
        <taxon>Cephalobidae</taxon>
        <taxon>Acrobeloides</taxon>
    </lineage>
</organism>
<keyword evidence="3" id="KW-1185">Reference proteome</keyword>
<evidence type="ECO:0000313" key="4">
    <source>
        <dbReference type="WBParaSite" id="ACRNAN_Path_957.g3687.t1"/>
    </source>
</evidence>
<dbReference type="InterPro" id="IPR050546">
    <property type="entry name" value="Glycosyl_Hydrlase_16"/>
</dbReference>
<dbReference type="Gene3D" id="2.60.120.200">
    <property type="match status" value="1"/>
</dbReference>
<dbReference type="Gene3D" id="3.50.4.10">
    <property type="entry name" value="Hepatocyte Growth Factor"/>
    <property type="match status" value="1"/>
</dbReference>
<feature type="signal peptide" evidence="1">
    <location>
        <begin position="1"/>
        <end position="18"/>
    </location>
</feature>
<dbReference type="GO" id="GO:0009251">
    <property type="term" value="P:glucan catabolic process"/>
    <property type="evidence" value="ECO:0007669"/>
    <property type="project" value="TreeGrafter"/>
</dbReference>
<dbReference type="Pfam" id="PF14295">
    <property type="entry name" value="PAN_4"/>
    <property type="match status" value="1"/>
</dbReference>
<evidence type="ECO:0000313" key="3">
    <source>
        <dbReference type="Proteomes" id="UP000887540"/>
    </source>
</evidence>
<dbReference type="GO" id="GO:0004553">
    <property type="term" value="F:hydrolase activity, hydrolyzing O-glycosyl compounds"/>
    <property type="evidence" value="ECO:0007669"/>
    <property type="project" value="InterPro"/>
</dbReference>
<dbReference type="SUPFAM" id="SSF49899">
    <property type="entry name" value="Concanavalin A-like lectins/glucanases"/>
    <property type="match status" value="1"/>
</dbReference>
<dbReference type="InterPro" id="IPR000757">
    <property type="entry name" value="Beta-glucanase-like"/>
</dbReference>
<evidence type="ECO:0000259" key="2">
    <source>
        <dbReference type="PROSITE" id="PS51762"/>
    </source>
</evidence>
<dbReference type="PANTHER" id="PTHR10963:SF24">
    <property type="entry name" value="GLYCOSIDASE C21B10.07-RELATED"/>
    <property type="match status" value="1"/>
</dbReference>
<dbReference type="InterPro" id="IPR013320">
    <property type="entry name" value="ConA-like_dom_sf"/>
</dbReference>
<reference evidence="4" key="1">
    <citation type="submission" date="2022-11" db="UniProtKB">
        <authorList>
            <consortium name="WormBaseParasite"/>
        </authorList>
    </citation>
    <scope>IDENTIFICATION</scope>
</reference>
<dbReference type="InterPro" id="IPR003609">
    <property type="entry name" value="Pan_app"/>
</dbReference>
<dbReference type="WBParaSite" id="ACRNAN_Path_957.g3687.t1">
    <property type="protein sequence ID" value="ACRNAN_Path_957.g3687.t1"/>
    <property type="gene ID" value="ACRNAN_Path_957.g3687"/>
</dbReference>
<dbReference type="Proteomes" id="UP000887540">
    <property type="component" value="Unplaced"/>
</dbReference>
<dbReference type="Pfam" id="PF26113">
    <property type="entry name" value="GH16_XgeA"/>
    <property type="match status" value="1"/>
</dbReference>
<protein>
    <submittedName>
        <fullName evidence="4">GH16 domain-containing protein</fullName>
    </submittedName>
</protein>
<dbReference type="PROSITE" id="PS51762">
    <property type="entry name" value="GH16_2"/>
    <property type="match status" value="1"/>
</dbReference>
<name>A0A914CDW8_9BILA</name>
<accession>A0A914CDW8</accession>
<keyword evidence="1" id="KW-0732">Signal</keyword>
<evidence type="ECO:0000256" key="1">
    <source>
        <dbReference type="SAM" id="SignalP"/>
    </source>
</evidence>
<feature type="domain" description="GH16" evidence="2">
    <location>
        <begin position="85"/>
        <end position="259"/>
    </location>
</feature>
<dbReference type="AlphaFoldDB" id="A0A914CDW8"/>